<evidence type="ECO:0000313" key="3">
    <source>
        <dbReference type="Proteomes" id="UP000261174"/>
    </source>
</evidence>
<protein>
    <submittedName>
        <fullName evidence="2">Uncharacterized protein</fullName>
    </submittedName>
</protein>
<keyword evidence="1" id="KW-0472">Membrane</keyword>
<evidence type="ECO:0000313" key="2">
    <source>
        <dbReference type="EMBL" id="RFM35013.1"/>
    </source>
</evidence>
<dbReference type="RefSeq" id="WP_116852497.1">
    <property type="nucleotide sequence ID" value="NZ_QTJV01000002.1"/>
</dbReference>
<sequence length="92" mass="10711">MKDLWPKGIFWMAIMFATTYMVMMMVNGHFSWYHYVFILTLLPGLLVIISSIIMVRPETLSGRDFIGLIKHTSKLIYGSILTIVSRKDREQP</sequence>
<keyword evidence="1" id="KW-0812">Transmembrane</keyword>
<keyword evidence="1" id="KW-1133">Transmembrane helix</keyword>
<comment type="caution">
    <text evidence="2">The sequence shown here is derived from an EMBL/GenBank/DDBJ whole genome shotgun (WGS) entry which is preliminary data.</text>
</comment>
<organism evidence="2 3">
    <name type="scientific">Chitinophaga silvisoli</name>
    <dbReference type="NCBI Taxonomy" id="2291814"/>
    <lineage>
        <taxon>Bacteria</taxon>
        <taxon>Pseudomonadati</taxon>
        <taxon>Bacteroidota</taxon>
        <taxon>Chitinophagia</taxon>
        <taxon>Chitinophagales</taxon>
        <taxon>Chitinophagaceae</taxon>
        <taxon>Chitinophaga</taxon>
    </lineage>
</organism>
<dbReference type="Proteomes" id="UP000261174">
    <property type="component" value="Unassembled WGS sequence"/>
</dbReference>
<proteinExistence type="predicted"/>
<dbReference type="AlphaFoldDB" id="A0A3E1P486"/>
<evidence type="ECO:0000256" key="1">
    <source>
        <dbReference type="SAM" id="Phobius"/>
    </source>
</evidence>
<dbReference type="EMBL" id="QTJV01000002">
    <property type="protein sequence ID" value="RFM35013.1"/>
    <property type="molecule type" value="Genomic_DNA"/>
</dbReference>
<reference evidence="2 3" key="1">
    <citation type="submission" date="2018-08" db="EMBL/GenBank/DDBJ databases">
        <title>Chitinophaga sp. K20C18050901, a novel bacterium isolated from forest soil.</title>
        <authorList>
            <person name="Wang C."/>
        </authorList>
    </citation>
    <scope>NUCLEOTIDE SEQUENCE [LARGE SCALE GENOMIC DNA]</scope>
    <source>
        <strain evidence="2 3">K20C18050901</strain>
    </source>
</reference>
<accession>A0A3E1P486</accession>
<feature type="transmembrane region" description="Helical" evidence="1">
    <location>
        <begin position="9"/>
        <end position="26"/>
    </location>
</feature>
<keyword evidence="3" id="KW-1185">Reference proteome</keyword>
<feature type="transmembrane region" description="Helical" evidence="1">
    <location>
        <begin position="32"/>
        <end position="55"/>
    </location>
</feature>
<name>A0A3E1P486_9BACT</name>
<gene>
    <name evidence="2" type="ORF">DXN04_06320</name>
</gene>
<dbReference type="OrthoDB" id="678836at2"/>